<protein>
    <submittedName>
        <fullName evidence="6">Periplasmic binding protein</fullName>
    </submittedName>
</protein>
<dbReference type="InterPro" id="IPR051313">
    <property type="entry name" value="Bact_iron-sidero_bind"/>
</dbReference>
<dbReference type="Proteomes" id="UP000217895">
    <property type="component" value="Plasmid Plasmid2 dna"/>
</dbReference>
<feature type="domain" description="Fe/B12 periplasmic-binding" evidence="5">
    <location>
        <begin position="66"/>
        <end position="347"/>
    </location>
</feature>
<evidence type="ECO:0000256" key="1">
    <source>
        <dbReference type="ARBA" id="ARBA00004196"/>
    </source>
</evidence>
<evidence type="ECO:0000259" key="5">
    <source>
        <dbReference type="PROSITE" id="PS50983"/>
    </source>
</evidence>
<gene>
    <name evidence="6" type="ORF">NIES2135_65770</name>
</gene>
<accession>A0A1Z4JSP6</accession>
<keyword evidence="6" id="KW-0614">Plasmid</keyword>
<evidence type="ECO:0000313" key="7">
    <source>
        <dbReference type="Proteomes" id="UP000217895"/>
    </source>
</evidence>
<dbReference type="Gene3D" id="3.40.50.1980">
    <property type="entry name" value="Nitrogenase molybdenum iron protein domain"/>
    <property type="match status" value="2"/>
</dbReference>
<comment type="similarity">
    <text evidence="2">Belongs to the bacterial solute-binding protein 8 family.</text>
</comment>
<dbReference type="CDD" id="cd01146">
    <property type="entry name" value="FhuD"/>
    <property type="match status" value="1"/>
</dbReference>
<organism evidence="6 7">
    <name type="scientific">Leptolyngbya boryana NIES-2135</name>
    <dbReference type="NCBI Taxonomy" id="1973484"/>
    <lineage>
        <taxon>Bacteria</taxon>
        <taxon>Bacillati</taxon>
        <taxon>Cyanobacteriota</taxon>
        <taxon>Cyanophyceae</taxon>
        <taxon>Leptolyngbyales</taxon>
        <taxon>Leptolyngbyaceae</taxon>
        <taxon>Leptolyngbya group</taxon>
        <taxon>Leptolyngbya</taxon>
    </lineage>
</organism>
<geneLocation type="plasmid" evidence="6">
    <name>plasmid2</name>
</geneLocation>
<evidence type="ECO:0000256" key="4">
    <source>
        <dbReference type="ARBA" id="ARBA00022729"/>
    </source>
</evidence>
<evidence type="ECO:0000313" key="6">
    <source>
        <dbReference type="EMBL" id="BAY59700.1"/>
    </source>
</evidence>
<proteinExistence type="inferred from homology"/>
<dbReference type="SUPFAM" id="SSF53807">
    <property type="entry name" value="Helical backbone' metal receptor"/>
    <property type="match status" value="1"/>
</dbReference>
<evidence type="ECO:0000256" key="3">
    <source>
        <dbReference type="ARBA" id="ARBA00022448"/>
    </source>
</evidence>
<dbReference type="PROSITE" id="PS50983">
    <property type="entry name" value="FE_B12_PBP"/>
    <property type="match status" value="1"/>
</dbReference>
<reference evidence="6 7" key="1">
    <citation type="submission" date="2017-06" db="EMBL/GenBank/DDBJ databases">
        <title>Genome sequencing of cyanobaciteial culture collection at National Institute for Environmental Studies (NIES).</title>
        <authorList>
            <person name="Hirose Y."/>
            <person name="Shimura Y."/>
            <person name="Fujisawa T."/>
            <person name="Nakamura Y."/>
            <person name="Kawachi M."/>
        </authorList>
    </citation>
    <scope>NUCLEOTIDE SEQUENCE [LARGE SCALE GENOMIC DNA]</scope>
    <source>
        <strain evidence="6 7">NIES-2135</strain>
        <plasmid evidence="7">Plasmid Plasmid2 dna</plasmid>
    </source>
</reference>
<dbReference type="PANTHER" id="PTHR30532:SF24">
    <property type="entry name" value="FERRIC ENTEROBACTIN-BINDING PERIPLASMIC PROTEIN FEPB"/>
    <property type="match status" value="1"/>
</dbReference>
<keyword evidence="4" id="KW-0732">Signal</keyword>
<evidence type="ECO:0000256" key="2">
    <source>
        <dbReference type="ARBA" id="ARBA00008814"/>
    </source>
</evidence>
<comment type="subcellular location">
    <subcellularLocation>
        <location evidence="1">Cell envelope</location>
    </subcellularLocation>
</comment>
<name>A0A1Z4JSP6_LEPBY</name>
<dbReference type="AlphaFoldDB" id="A0A1Z4JSP6"/>
<dbReference type="EMBL" id="AP018205">
    <property type="protein sequence ID" value="BAY59700.1"/>
    <property type="molecule type" value="Genomic_DNA"/>
</dbReference>
<dbReference type="GO" id="GO:0030288">
    <property type="term" value="C:outer membrane-bounded periplasmic space"/>
    <property type="evidence" value="ECO:0007669"/>
    <property type="project" value="TreeGrafter"/>
</dbReference>
<dbReference type="GO" id="GO:1901678">
    <property type="term" value="P:iron coordination entity transport"/>
    <property type="evidence" value="ECO:0007669"/>
    <property type="project" value="UniProtKB-ARBA"/>
</dbReference>
<dbReference type="Pfam" id="PF01497">
    <property type="entry name" value="Peripla_BP_2"/>
    <property type="match status" value="1"/>
</dbReference>
<sequence>MTTISRLVRSLLLFALTILLVWGCNRTLSTTPHLTSEPIQPIQPAANCQSIEHAAGSTKICRQPQKIAVLSPYLLDILLSLGEQPAGYAGTSIGQGQFDHPAHQIPYLGNRIITQPMNLGDRTYPSLEALASLKPDLILGELWQGSQGKYDLFSQIAPTILIDDQQGGWQSNLQLIAKAMGRLDVIQPLMFAREQRMSAARQQLNAIVQANPRILLLSSGDLANGFYAYGQDRSVYSDLLEALGFKMTRLNDSMLEAIGAAPLSLEMLPQLDTDMLIVLGWDSNPNQNSLAWKRLQQKWNQTRLLKALPVSQAGRVYFMDGHLTMLRGPIAEAYILNDLLKQLTSKM</sequence>
<keyword evidence="7" id="KW-1185">Reference proteome</keyword>
<dbReference type="InterPro" id="IPR002491">
    <property type="entry name" value="ABC_transptr_periplasmic_BD"/>
</dbReference>
<keyword evidence="3" id="KW-0813">Transport</keyword>
<dbReference type="PANTHER" id="PTHR30532">
    <property type="entry name" value="IRON III DICITRATE-BINDING PERIPLASMIC PROTEIN"/>
    <property type="match status" value="1"/>
</dbReference>